<reference evidence="2" key="2">
    <citation type="submission" date="2021-03" db="EMBL/GenBank/DDBJ databases">
        <authorList>
            <person name="Cao W."/>
        </authorList>
    </citation>
    <scope>NUCLEOTIDE SEQUENCE</scope>
    <source>
        <strain evidence="2">110414</strain>
    </source>
</reference>
<proteinExistence type="predicted"/>
<accession>A0A941AUZ3</accession>
<dbReference type="Proteomes" id="UP000673447">
    <property type="component" value="Unassembled WGS sequence"/>
</dbReference>
<evidence type="ECO:0000313" key="2">
    <source>
        <dbReference type="EMBL" id="MBP3983748.1"/>
    </source>
</evidence>
<dbReference type="EMBL" id="JAGKTC010000001">
    <property type="protein sequence ID" value="MBP3983748.1"/>
    <property type="molecule type" value="Genomic_DNA"/>
</dbReference>
<keyword evidence="1" id="KW-1133">Transmembrane helix</keyword>
<dbReference type="AlphaFoldDB" id="A0A941AUZ3"/>
<sequence>MYVLAQLWLPILLAAVAVFVASSLVHMVFKWHNRDYRKLPNEDEVRAAINAGQPGPGLYMLPQCLDEKDWKSETVQAKFREGPVGKLLLRKPGPVSMGAPLLQWFLLNLVVAAIAACAVYGALGLGGDGHRAAHTAGVATLLAYGAGSVSDAIWMGKPWAATLKDLLDALIYAVVTALVFCWLWP</sequence>
<organism evidence="2 3">
    <name type="scientific">Pseudoxanthomonas helianthi</name>
    <dbReference type="NCBI Taxonomy" id="1453541"/>
    <lineage>
        <taxon>Bacteria</taxon>
        <taxon>Pseudomonadati</taxon>
        <taxon>Pseudomonadota</taxon>
        <taxon>Gammaproteobacteria</taxon>
        <taxon>Lysobacterales</taxon>
        <taxon>Lysobacteraceae</taxon>
        <taxon>Pseudoxanthomonas</taxon>
    </lineage>
</organism>
<keyword evidence="1" id="KW-0812">Transmembrane</keyword>
<protein>
    <submittedName>
        <fullName evidence="2">Uncharacterized protein</fullName>
    </submittedName>
</protein>
<keyword evidence="1" id="KW-0472">Membrane</keyword>
<feature type="transmembrane region" description="Helical" evidence="1">
    <location>
        <begin position="6"/>
        <end position="29"/>
    </location>
</feature>
<gene>
    <name evidence="2" type="ORF">J5837_04845</name>
</gene>
<feature type="transmembrane region" description="Helical" evidence="1">
    <location>
        <begin position="166"/>
        <end position="184"/>
    </location>
</feature>
<dbReference type="RefSeq" id="WP_210535575.1">
    <property type="nucleotide sequence ID" value="NZ_JAGKTC010000001.1"/>
</dbReference>
<comment type="caution">
    <text evidence="2">The sequence shown here is derived from an EMBL/GenBank/DDBJ whole genome shotgun (WGS) entry which is preliminary data.</text>
</comment>
<reference evidence="2" key="1">
    <citation type="journal article" date="2016" name="Int. J. Syst. Evol. Microbiol.">
        <title>Pseudoxanthomonas helianthi sp. nov., isolated from roots of Jerusalem artichoke (Helianthus tuberosus).</title>
        <authorList>
            <person name="Kittiwongwattana C."/>
            <person name="Thawai C."/>
        </authorList>
    </citation>
    <scope>NUCLEOTIDE SEQUENCE</scope>
    <source>
        <strain evidence="2">110414</strain>
    </source>
</reference>
<name>A0A941AUZ3_9GAMM</name>
<keyword evidence="3" id="KW-1185">Reference proteome</keyword>
<feature type="transmembrane region" description="Helical" evidence="1">
    <location>
        <begin position="135"/>
        <end position="154"/>
    </location>
</feature>
<evidence type="ECO:0000313" key="3">
    <source>
        <dbReference type="Proteomes" id="UP000673447"/>
    </source>
</evidence>
<evidence type="ECO:0000256" key="1">
    <source>
        <dbReference type="SAM" id="Phobius"/>
    </source>
</evidence>
<feature type="transmembrane region" description="Helical" evidence="1">
    <location>
        <begin position="101"/>
        <end position="123"/>
    </location>
</feature>